<organism evidence="1 2">
    <name type="scientific">Algoriphagus ratkowskyi</name>
    <dbReference type="NCBI Taxonomy" id="57028"/>
    <lineage>
        <taxon>Bacteria</taxon>
        <taxon>Pseudomonadati</taxon>
        <taxon>Bacteroidota</taxon>
        <taxon>Cytophagia</taxon>
        <taxon>Cytophagales</taxon>
        <taxon>Cyclobacteriaceae</taxon>
        <taxon>Algoriphagus</taxon>
    </lineage>
</organism>
<accession>A0A2W7RCE3</accession>
<evidence type="ECO:0000313" key="1">
    <source>
        <dbReference type="EMBL" id="PZX57761.1"/>
    </source>
</evidence>
<dbReference type="Proteomes" id="UP000249115">
    <property type="component" value="Unassembled WGS sequence"/>
</dbReference>
<name>A0A2W7RCE3_9BACT</name>
<comment type="caution">
    <text evidence="1">The sequence shown here is derived from an EMBL/GenBank/DDBJ whole genome shotgun (WGS) entry which is preliminary data.</text>
</comment>
<gene>
    <name evidence="1" type="ORF">LV84_01890</name>
</gene>
<reference evidence="1 2" key="1">
    <citation type="submission" date="2018-06" db="EMBL/GenBank/DDBJ databases">
        <title>Genomic Encyclopedia of Archaeal and Bacterial Type Strains, Phase II (KMG-II): from individual species to whole genera.</title>
        <authorList>
            <person name="Goeker M."/>
        </authorList>
    </citation>
    <scope>NUCLEOTIDE SEQUENCE [LARGE SCALE GENOMIC DNA]</scope>
    <source>
        <strain evidence="1 2">DSM 22686</strain>
    </source>
</reference>
<dbReference type="AlphaFoldDB" id="A0A2W7RCE3"/>
<protein>
    <submittedName>
        <fullName evidence="1">Uncharacterized protein</fullName>
    </submittedName>
</protein>
<evidence type="ECO:0000313" key="2">
    <source>
        <dbReference type="Proteomes" id="UP000249115"/>
    </source>
</evidence>
<sequence>MYHDPILVFSVLAPEQSLIQLIIHPQNSFKLIRKGRIFASEANDWSTNDEIEAIILLIY</sequence>
<proteinExistence type="predicted"/>
<dbReference type="EMBL" id="QKZU01000006">
    <property type="protein sequence ID" value="PZX57761.1"/>
    <property type="molecule type" value="Genomic_DNA"/>
</dbReference>